<reference evidence="6" key="1">
    <citation type="journal article" date="2019" name="Int. J. Syst. Evol. Microbiol.">
        <title>The Global Catalogue of Microorganisms (GCM) 10K type strain sequencing project: providing services to taxonomists for standard genome sequencing and annotation.</title>
        <authorList>
            <consortium name="The Broad Institute Genomics Platform"/>
            <consortium name="The Broad Institute Genome Sequencing Center for Infectious Disease"/>
            <person name="Wu L."/>
            <person name="Ma J."/>
        </authorList>
    </citation>
    <scope>NUCLEOTIDE SEQUENCE [LARGE SCALE GENOMIC DNA]</scope>
    <source>
        <strain evidence="6">JCM 32105</strain>
    </source>
</reference>
<comment type="similarity">
    <text evidence="4">Belongs to the KdsB family.</text>
</comment>
<dbReference type="Proteomes" id="UP001500067">
    <property type="component" value="Unassembled WGS sequence"/>
</dbReference>
<protein>
    <recommendedName>
        <fullName evidence="4">3-deoxy-manno-octulosonate cytidylyltransferase</fullName>
        <ecNumber evidence="4">2.7.7.38</ecNumber>
    </recommendedName>
    <alternativeName>
        <fullName evidence="4">CMP-2-keto-3-deoxyoctulosonic acid synthase</fullName>
        <shortName evidence="4">CKS</shortName>
        <shortName evidence="4">CMP-KDO synthase</shortName>
    </alternativeName>
</protein>
<name>A0ABP8N6W6_9BACT</name>
<dbReference type="InterPro" id="IPR029044">
    <property type="entry name" value="Nucleotide-diphossugar_trans"/>
</dbReference>
<dbReference type="GO" id="GO:0016779">
    <property type="term" value="F:nucleotidyltransferase activity"/>
    <property type="evidence" value="ECO:0007669"/>
    <property type="project" value="UniProtKB-KW"/>
</dbReference>
<gene>
    <name evidence="4 5" type="primary">kdsB</name>
    <name evidence="5" type="ORF">GCM10023093_04370</name>
</gene>
<keyword evidence="3 4" id="KW-0448">Lipopolysaccharide biosynthesis</keyword>
<proteinExistence type="inferred from homology"/>
<dbReference type="NCBIfam" id="TIGR00466">
    <property type="entry name" value="kdsB"/>
    <property type="match status" value="1"/>
</dbReference>
<organism evidence="5 6">
    <name type="scientific">Nemorincola caseinilytica</name>
    <dbReference type="NCBI Taxonomy" id="2054315"/>
    <lineage>
        <taxon>Bacteria</taxon>
        <taxon>Pseudomonadati</taxon>
        <taxon>Bacteroidota</taxon>
        <taxon>Chitinophagia</taxon>
        <taxon>Chitinophagales</taxon>
        <taxon>Chitinophagaceae</taxon>
        <taxon>Nemorincola</taxon>
    </lineage>
</organism>
<dbReference type="EC" id="2.7.7.38" evidence="4"/>
<keyword evidence="4" id="KW-0963">Cytoplasm</keyword>
<dbReference type="InterPro" id="IPR004528">
    <property type="entry name" value="KdsB"/>
</dbReference>
<evidence type="ECO:0000313" key="5">
    <source>
        <dbReference type="EMBL" id="GAA4460856.1"/>
    </source>
</evidence>
<dbReference type="Gene3D" id="3.90.550.10">
    <property type="entry name" value="Spore Coat Polysaccharide Biosynthesis Protein SpsA, Chain A"/>
    <property type="match status" value="1"/>
</dbReference>
<keyword evidence="6" id="KW-1185">Reference proteome</keyword>
<dbReference type="HAMAP" id="MF_00057">
    <property type="entry name" value="KdsB"/>
    <property type="match status" value="1"/>
</dbReference>
<comment type="function">
    <text evidence="4">Activates KDO (a required 8-carbon sugar) for incorporation into bacterial lipopolysaccharide in Gram-negative bacteria.</text>
</comment>
<evidence type="ECO:0000256" key="4">
    <source>
        <dbReference type="HAMAP-Rule" id="MF_00057"/>
    </source>
</evidence>
<accession>A0ABP8N6W6</accession>
<dbReference type="NCBIfam" id="NF003950">
    <property type="entry name" value="PRK05450.1-3"/>
    <property type="match status" value="1"/>
</dbReference>
<dbReference type="SUPFAM" id="SSF53448">
    <property type="entry name" value="Nucleotide-diphospho-sugar transferases"/>
    <property type="match status" value="1"/>
</dbReference>
<dbReference type="NCBIfam" id="NF009905">
    <property type="entry name" value="PRK13368.1"/>
    <property type="match status" value="1"/>
</dbReference>
<evidence type="ECO:0000256" key="2">
    <source>
        <dbReference type="ARBA" id="ARBA00022695"/>
    </source>
</evidence>
<comment type="pathway">
    <text evidence="4">Nucleotide-sugar biosynthesis; CMP-3-deoxy-D-manno-octulosonate biosynthesis; CMP-3-deoxy-D-manno-octulosonate from 3-deoxy-D-manno-octulosonate and CTP: step 1/1.</text>
</comment>
<sequence length="244" mass="27577">MIAGIIPARYASTRFPGKPLADIKGKTMIERVYEQASMSKALSTVVVATDDERIAAHVRSFGGNVVMTAAHHPSGTDRCHEALLQLKGSYRYVMNIQGDEPFIVPAQIDELAAALADGTTEIATQMIAVRSYEELADKGEVKIVLNSRNEALYFSRMTIPFIKGVDEREWHLHHTYYRHVGMYAYRADILEAITRLPVSALEKAESLEQLRWVESGYRIRCVPTTYESHCIDTPEDLERMVRRM</sequence>
<dbReference type="InterPro" id="IPR003329">
    <property type="entry name" value="Cytidylyl_trans"/>
</dbReference>
<evidence type="ECO:0000256" key="1">
    <source>
        <dbReference type="ARBA" id="ARBA00022679"/>
    </source>
</evidence>
<dbReference type="PANTHER" id="PTHR42866">
    <property type="entry name" value="3-DEOXY-MANNO-OCTULOSONATE CYTIDYLYLTRANSFERASE"/>
    <property type="match status" value="1"/>
</dbReference>
<keyword evidence="1 4" id="KW-0808">Transferase</keyword>
<dbReference type="CDD" id="cd02517">
    <property type="entry name" value="CMP-KDO-Synthetase"/>
    <property type="match status" value="1"/>
</dbReference>
<dbReference type="PANTHER" id="PTHR42866:SF2">
    <property type="entry name" value="3-DEOXY-MANNO-OCTULOSONATE CYTIDYLYLTRANSFERASE, MITOCHONDRIAL"/>
    <property type="match status" value="1"/>
</dbReference>
<dbReference type="Pfam" id="PF02348">
    <property type="entry name" value="CTP_transf_3"/>
    <property type="match status" value="1"/>
</dbReference>
<keyword evidence="2 4" id="KW-0548">Nucleotidyltransferase</keyword>
<comment type="caution">
    <text evidence="5">The sequence shown here is derived from an EMBL/GenBank/DDBJ whole genome shotgun (WGS) entry which is preliminary data.</text>
</comment>
<evidence type="ECO:0000256" key="3">
    <source>
        <dbReference type="ARBA" id="ARBA00022985"/>
    </source>
</evidence>
<dbReference type="RefSeq" id="WP_345077846.1">
    <property type="nucleotide sequence ID" value="NZ_BAABFA010000004.1"/>
</dbReference>
<comment type="subcellular location">
    <subcellularLocation>
        <location evidence="4">Cytoplasm</location>
    </subcellularLocation>
</comment>
<evidence type="ECO:0000313" key="6">
    <source>
        <dbReference type="Proteomes" id="UP001500067"/>
    </source>
</evidence>
<dbReference type="NCBIfam" id="NF003952">
    <property type="entry name" value="PRK05450.1-5"/>
    <property type="match status" value="1"/>
</dbReference>
<comment type="catalytic activity">
    <reaction evidence="4">
        <text>3-deoxy-alpha-D-manno-oct-2-ulosonate + CTP = CMP-3-deoxy-beta-D-manno-octulosonate + diphosphate</text>
        <dbReference type="Rhea" id="RHEA:23448"/>
        <dbReference type="ChEBI" id="CHEBI:33019"/>
        <dbReference type="ChEBI" id="CHEBI:37563"/>
        <dbReference type="ChEBI" id="CHEBI:85986"/>
        <dbReference type="ChEBI" id="CHEBI:85987"/>
        <dbReference type="EC" id="2.7.7.38"/>
    </reaction>
</comment>
<dbReference type="EMBL" id="BAABFA010000004">
    <property type="protein sequence ID" value="GAA4460856.1"/>
    <property type="molecule type" value="Genomic_DNA"/>
</dbReference>